<dbReference type="KEGG" id="smo:SELMODRAFT_181394"/>
<feature type="domain" description="Beta-ketoacyl-[acyl-carrier-protein] synthase III C-terminal" evidence="11">
    <location>
        <begin position="309"/>
        <end position="398"/>
    </location>
</feature>
<feature type="domain" description="Beta-ketoacyl-[acyl-carrier-protein] synthase III N-terminal" evidence="12">
    <location>
        <begin position="167"/>
        <end position="246"/>
    </location>
</feature>
<dbReference type="EC" id="2.3.1.180" evidence="3"/>
<evidence type="ECO:0000256" key="2">
    <source>
        <dbReference type="ARBA" id="ARBA00008642"/>
    </source>
</evidence>
<dbReference type="OrthoDB" id="428487at2759"/>
<dbReference type="Gene3D" id="3.40.47.10">
    <property type="match status" value="1"/>
</dbReference>
<dbReference type="PANTHER" id="PTHR43091:SF1">
    <property type="entry name" value="BETA-KETOACYL-[ACYL-CARRIER-PROTEIN] SYNTHASE III, CHLOROPLASTIC"/>
    <property type="match status" value="1"/>
</dbReference>
<name>D8SNT2_SELML</name>
<dbReference type="AlphaFoldDB" id="D8SNT2"/>
<protein>
    <recommendedName>
        <fullName evidence="3">beta-ketoacyl-[acyl-carrier-protein] synthase III</fullName>
        <ecNumber evidence="3">2.3.1.180</ecNumber>
    </recommendedName>
</protein>
<proteinExistence type="inferred from homology"/>
<dbReference type="FunCoup" id="D8SNT2">
    <property type="interactions" value="900"/>
</dbReference>
<dbReference type="InterPro" id="IPR016039">
    <property type="entry name" value="Thiolase-like"/>
</dbReference>
<organism evidence="15">
    <name type="scientific">Selaginella moellendorffii</name>
    <name type="common">Spikemoss</name>
    <dbReference type="NCBI Taxonomy" id="88036"/>
    <lineage>
        <taxon>Eukaryota</taxon>
        <taxon>Viridiplantae</taxon>
        <taxon>Streptophyta</taxon>
        <taxon>Embryophyta</taxon>
        <taxon>Tracheophyta</taxon>
        <taxon>Lycopodiopsida</taxon>
        <taxon>Selaginellales</taxon>
        <taxon>Selaginellaceae</taxon>
        <taxon>Selaginella</taxon>
    </lineage>
</organism>
<dbReference type="GO" id="GO:0030497">
    <property type="term" value="P:fatty acid elongation"/>
    <property type="evidence" value="ECO:0000318"/>
    <property type="project" value="GO_Central"/>
</dbReference>
<evidence type="ECO:0000256" key="8">
    <source>
        <dbReference type="ARBA" id="ARBA00023160"/>
    </source>
</evidence>
<dbReference type="OMA" id="WGSEGDK"/>
<evidence type="ECO:0000313" key="15">
    <source>
        <dbReference type="Proteomes" id="UP000001514"/>
    </source>
</evidence>
<dbReference type="SUPFAM" id="SSF53901">
    <property type="entry name" value="Thiolase-like"/>
    <property type="match status" value="1"/>
</dbReference>
<reference evidence="14 15" key="1">
    <citation type="journal article" date="2011" name="Science">
        <title>The Selaginella genome identifies genetic changes associated with the evolution of vascular plants.</title>
        <authorList>
            <person name="Banks J.A."/>
            <person name="Nishiyama T."/>
            <person name="Hasebe M."/>
            <person name="Bowman J.L."/>
            <person name="Gribskov M."/>
            <person name="dePamphilis C."/>
            <person name="Albert V.A."/>
            <person name="Aono N."/>
            <person name="Aoyama T."/>
            <person name="Ambrose B.A."/>
            <person name="Ashton N.W."/>
            <person name="Axtell M.J."/>
            <person name="Barker E."/>
            <person name="Barker M.S."/>
            <person name="Bennetzen J.L."/>
            <person name="Bonawitz N.D."/>
            <person name="Chapple C."/>
            <person name="Cheng C."/>
            <person name="Correa L.G."/>
            <person name="Dacre M."/>
            <person name="DeBarry J."/>
            <person name="Dreyer I."/>
            <person name="Elias M."/>
            <person name="Engstrom E.M."/>
            <person name="Estelle M."/>
            <person name="Feng L."/>
            <person name="Finet C."/>
            <person name="Floyd S.K."/>
            <person name="Frommer W.B."/>
            <person name="Fujita T."/>
            <person name="Gramzow L."/>
            <person name="Gutensohn M."/>
            <person name="Harholt J."/>
            <person name="Hattori M."/>
            <person name="Heyl A."/>
            <person name="Hirai T."/>
            <person name="Hiwatashi Y."/>
            <person name="Ishikawa M."/>
            <person name="Iwata M."/>
            <person name="Karol K.G."/>
            <person name="Koehler B."/>
            <person name="Kolukisaoglu U."/>
            <person name="Kubo M."/>
            <person name="Kurata T."/>
            <person name="Lalonde S."/>
            <person name="Li K."/>
            <person name="Li Y."/>
            <person name="Litt A."/>
            <person name="Lyons E."/>
            <person name="Manning G."/>
            <person name="Maruyama T."/>
            <person name="Michael T.P."/>
            <person name="Mikami K."/>
            <person name="Miyazaki S."/>
            <person name="Morinaga S."/>
            <person name="Murata T."/>
            <person name="Mueller-Roeber B."/>
            <person name="Nelson D.R."/>
            <person name="Obara M."/>
            <person name="Oguri Y."/>
            <person name="Olmstead R.G."/>
            <person name="Onodera N."/>
            <person name="Petersen B.L."/>
            <person name="Pils B."/>
            <person name="Prigge M."/>
            <person name="Rensing S.A."/>
            <person name="Riano-Pachon D.M."/>
            <person name="Roberts A.W."/>
            <person name="Sato Y."/>
            <person name="Scheller H.V."/>
            <person name="Schulz B."/>
            <person name="Schulz C."/>
            <person name="Shakirov E.V."/>
            <person name="Shibagaki N."/>
            <person name="Shinohara N."/>
            <person name="Shippen D.E."/>
            <person name="Soerensen I."/>
            <person name="Sotooka R."/>
            <person name="Sugimoto N."/>
            <person name="Sugita M."/>
            <person name="Sumikawa N."/>
            <person name="Tanurdzic M."/>
            <person name="Theissen G."/>
            <person name="Ulvskov P."/>
            <person name="Wakazuki S."/>
            <person name="Weng J.K."/>
            <person name="Willats W.W."/>
            <person name="Wipf D."/>
            <person name="Wolf P.G."/>
            <person name="Yang L."/>
            <person name="Zimmer A.D."/>
            <person name="Zhu Q."/>
            <person name="Mitros T."/>
            <person name="Hellsten U."/>
            <person name="Loque D."/>
            <person name="Otillar R."/>
            <person name="Salamov A."/>
            <person name="Schmutz J."/>
            <person name="Shapiro H."/>
            <person name="Lindquist E."/>
            <person name="Lucas S."/>
            <person name="Rokhsar D."/>
            <person name="Grigoriev I.V."/>
        </authorList>
    </citation>
    <scope>NUCLEOTIDE SEQUENCE [LARGE SCALE GENOMIC DNA]</scope>
</reference>
<dbReference type="GO" id="GO:0004315">
    <property type="term" value="F:3-oxoacyl-[acyl-carrier-protein] synthase activity"/>
    <property type="evidence" value="ECO:0007669"/>
    <property type="project" value="InterPro"/>
</dbReference>
<evidence type="ECO:0000256" key="9">
    <source>
        <dbReference type="ARBA" id="ARBA00052419"/>
    </source>
</evidence>
<evidence type="ECO:0000256" key="6">
    <source>
        <dbReference type="ARBA" id="ARBA00022832"/>
    </source>
</evidence>
<comment type="function">
    <text evidence="10">Catalyzes the condensation reaction of fatty acid synthesis by the addition to an acyl acceptor of two carbons from malonyl-ACP. KAS III catalyzes the first condensation reaction which initiates fatty acid synthesis and may therefore play a role in governing the total rate of fatty acid production. Possesses both acetoacetyl-ACP synthase and acetyl transacylase activities.</text>
</comment>
<keyword evidence="15" id="KW-1185">Reference proteome</keyword>
<dbReference type="InterPro" id="IPR013751">
    <property type="entry name" value="ACP_syn_III_N"/>
</dbReference>
<keyword evidence="4" id="KW-0444">Lipid biosynthesis</keyword>
<evidence type="ECO:0000256" key="10">
    <source>
        <dbReference type="ARBA" id="ARBA00057449"/>
    </source>
</evidence>
<evidence type="ECO:0000313" key="14">
    <source>
        <dbReference type="EMBL" id="EFJ13846.1"/>
    </source>
</evidence>
<keyword evidence="8" id="KW-0275">Fatty acid biosynthesis</keyword>
<dbReference type="InParanoid" id="D8SNT2"/>
<evidence type="ECO:0000313" key="13">
    <source>
        <dbReference type="EMBL" id="EFJ12688.1"/>
    </source>
</evidence>
<comment type="catalytic activity">
    <reaction evidence="9">
        <text>malonyl-[ACP] + acetyl-CoA + H(+) = 3-oxobutanoyl-[ACP] + CO2 + CoA</text>
        <dbReference type="Rhea" id="RHEA:12080"/>
        <dbReference type="Rhea" id="RHEA-COMP:9623"/>
        <dbReference type="Rhea" id="RHEA-COMP:9625"/>
        <dbReference type="ChEBI" id="CHEBI:15378"/>
        <dbReference type="ChEBI" id="CHEBI:16526"/>
        <dbReference type="ChEBI" id="CHEBI:57287"/>
        <dbReference type="ChEBI" id="CHEBI:57288"/>
        <dbReference type="ChEBI" id="CHEBI:78449"/>
        <dbReference type="ChEBI" id="CHEBI:78450"/>
        <dbReference type="EC" id="2.3.1.180"/>
    </reaction>
</comment>
<keyword evidence="6" id="KW-0276">Fatty acid metabolism</keyword>
<dbReference type="Proteomes" id="UP000001514">
    <property type="component" value="Unassembled WGS sequence"/>
</dbReference>
<keyword evidence="5" id="KW-0808">Transferase</keyword>
<dbReference type="Pfam" id="PF08545">
    <property type="entry name" value="ACP_syn_III"/>
    <property type="match status" value="1"/>
</dbReference>
<evidence type="ECO:0000256" key="5">
    <source>
        <dbReference type="ARBA" id="ARBA00022679"/>
    </source>
</evidence>
<accession>D8SNT2</accession>
<gene>
    <name evidence="14" type="ORF">SELMODRAFT_181394</name>
    <name evidence="13" type="ORF">SELMODRAFT_271840</name>
</gene>
<dbReference type="GO" id="GO:0033818">
    <property type="term" value="F:beta-ketoacyl-acyl-carrier-protein synthase III activity"/>
    <property type="evidence" value="ECO:0000318"/>
    <property type="project" value="GO_Central"/>
</dbReference>
<evidence type="ECO:0000259" key="12">
    <source>
        <dbReference type="Pfam" id="PF08545"/>
    </source>
</evidence>
<dbReference type="PANTHER" id="PTHR43091">
    <property type="entry name" value="3-OXOACYL-[ACYL-CARRIER-PROTEIN] SYNTHASE"/>
    <property type="match status" value="1"/>
</dbReference>
<comment type="pathway">
    <text evidence="1">Lipid metabolism; fatty acid biosynthesis.</text>
</comment>
<dbReference type="Gramene" id="EFJ13846">
    <property type="protein sequence ID" value="EFJ13846"/>
    <property type="gene ID" value="SELMODRAFT_181394"/>
</dbReference>
<dbReference type="FunFam" id="3.40.47.10:FF:000004">
    <property type="entry name" value="3-oxoacyl-[acyl-carrier-protein] synthase 3"/>
    <property type="match status" value="1"/>
</dbReference>
<comment type="similarity">
    <text evidence="2">Belongs to the thiolase-like superfamily. FabH family.</text>
</comment>
<dbReference type="eggNOG" id="ENOG502QUK2">
    <property type="taxonomic scope" value="Eukaryota"/>
</dbReference>
<dbReference type="CDD" id="cd00830">
    <property type="entry name" value="KAS_III"/>
    <property type="match status" value="1"/>
</dbReference>
<dbReference type="InterPro" id="IPR004655">
    <property type="entry name" value="FabH"/>
</dbReference>
<evidence type="ECO:0000256" key="7">
    <source>
        <dbReference type="ARBA" id="ARBA00023098"/>
    </source>
</evidence>
<evidence type="ECO:0000256" key="3">
    <source>
        <dbReference type="ARBA" id="ARBA00012333"/>
    </source>
</evidence>
<dbReference type="EMBL" id="GL377637">
    <property type="protein sequence ID" value="EFJ12688.1"/>
    <property type="molecule type" value="Genomic_DNA"/>
</dbReference>
<dbReference type="HAMAP" id="MF_01815">
    <property type="entry name" value="FabH"/>
    <property type="match status" value="1"/>
</dbReference>
<evidence type="ECO:0000256" key="4">
    <source>
        <dbReference type="ARBA" id="ARBA00022516"/>
    </source>
</evidence>
<dbReference type="InterPro" id="IPR013747">
    <property type="entry name" value="ACP_syn_III_C"/>
</dbReference>
<dbReference type="STRING" id="88036.D8SNT2"/>
<sequence>MASPSSYGCSLSSSRALSTSTRILALNPRRQNVSANAQGFRCVLVTTVKEPSEPRAAKRRVGSGTKLIGCGSAVPKQVIHNDDLSKFLDTSNEWILPRTGIEQRRVLSGEETLKGLAVDACKRALEMAKVEPEDLDLILFCTSSAEDTFGGAPEIQRELSCSNALAFDLTAACSGFVVGLVTATRYIKGGGYKTALVVGADALSRYVDWSDRSTCILFGDGAGAVVLQACSEDEDSLLGFDMHTDGSGQKHLHARIEPAEDAKILHNGNGSTTISTPARPPSYQCVQMNGREVFRFAVRSVPQVVEAALQEAGLENHHIDWLLLHQANQRIIDAVSERLAISQERVLSNLVNYGNTSAASIPLALDEAVRSGKVKRGDVIASAGFGAGLTWASAIFKWG</sequence>
<dbReference type="HOGENOM" id="CLU_039592_0_1_1"/>
<dbReference type="Gramene" id="EFJ12688">
    <property type="protein sequence ID" value="EFJ12688"/>
    <property type="gene ID" value="SELMODRAFT_271840"/>
</dbReference>
<dbReference type="EMBL" id="GL377630">
    <property type="protein sequence ID" value="EFJ13846.1"/>
    <property type="molecule type" value="Genomic_DNA"/>
</dbReference>
<evidence type="ECO:0000256" key="1">
    <source>
        <dbReference type="ARBA" id="ARBA00005194"/>
    </source>
</evidence>
<evidence type="ECO:0000259" key="11">
    <source>
        <dbReference type="Pfam" id="PF08541"/>
    </source>
</evidence>
<dbReference type="Pfam" id="PF08541">
    <property type="entry name" value="ACP_syn_III_C"/>
    <property type="match status" value="1"/>
</dbReference>
<keyword evidence="7" id="KW-0443">Lipid metabolism</keyword>
<dbReference type="NCBIfam" id="TIGR00747">
    <property type="entry name" value="fabH"/>
    <property type="match status" value="1"/>
</dbReference>
<dbReference type="KEGG" id="smo:SELMODRAFT_271840"/>
<dbReference type="NCBIfam" id="NF006829">
    <property type="entry name" value="PRK09352.1"/>
    <property type="match status" value="1"/>
</dbReference>
<dbReference type="SMR" id="D8SNT2"/>